<dbReference type="EMBL" id="MBFU01000423">
    <property type="protein sequence ID" value="PVZ99596.1"/>
    <property type="molecule type" value="Genomic_DNA"/>
</dbReference>
<proteinExistence type="predicted"/>
<sequence length="118" mass="13397">MFGVKSRLPIDTSSVLTPNEQLRQVEVNALVGIRKKLQRESRSSTKGAKFKIGQQVLVLRPQLRKRSAVSKLLPQYLGPFKIQKVLPHNLYEVQSKSKAITTFHAVRLIRCFPCTTQP</sequence>
<evidence type="ECO:0000313" key="2">
    <source>
        <dbReference type="Proteomes" id="UP000245591"/>
    </source>
</evidence>
<dbReference type="AlphaFoldDB" id="A0A2U1J3D8"/>
<comment type="caution">
    <text evidence="1">The sequence shown here is derived from an EMBL/GenBank/DDBJ whole genome shotgun (WGS) entry which is preliminary data.</text>
</comment>
<keyword evidence="2" id="KW-1185">Reference proteome</keyword>
<organism evidence="1 2">
    <name type="scientific">Smittium angustum</name>
    <dbReference type="NCBI Taxonomy" id="133377"/>
    <lineage>
        <taxon>Eukaryota</taxon>
        <taxon>Fungi</taxon>
        <taxon>Fungi incertae sedis</taxon>
        <taxon>Zoopagomycota</taxon>
        <taxon>Kickxellomycotina</taxon>
        <taxon>Harpellomycetes</taxon>
        <taxon>Harpellales</taxon>
        <taxon>Legeriomycetaceae</taxon>
        <taxon>Smittium</taxon>
    </lineage>
</organism>
<gene>
    <name evidence="1" type="ORF">BB558_004376</name>
</gene>
<evidence type="ECO:0008006" key="3">
    <source>
        <dbReference type="Google" id="ProtNLM"/>
    </source>
</evidence>
<accession>A0A2U1J3D8</accession>
<dbReference type="Proteomes" id="UP000245591">
    <property type="component" value="Unassembled WGS sequence"/>
</dbReference>
<evidence type="ECO:0000313" key="1">
    <source>
        <dbReference type="EMBL" id="PVZ99596.1"/>
    </source>
</evidence>
<protein>
    <recommendedName>
        <fullName evidence="3">Integrase zinc-binding domain-containing protein</fullName>
    </recommendedName>
</protein>
<name>A0A2U1J3D8_SMIAN</name>
<reference evidence="1 2" key="1">
    <citation type="journal article" date="2018" name="MBio">
        <title>Comparative Genomics Reveals the Core Gene Toolbox for the Fungus-Insect Symbiosis.</title>
        <authorList>
            <person name="Wang Y."/>
            <person name="Stata M."/>
            <person name="Wang W."/>
            <person name="Stajich J.E."/>
            <person name="White M.M."/>
            <person name="Moncalvo J.M."/>
        </authorList>
    </citation>
    <scope>NUCLEOTIDE SEQUENCE [LARGE SCALE GENOMIC DNA]</scope>
    <source>
        <strain evidence="1 2">AUS-126-30</strain>
    </source>
</reference>